<organism evidence="2 3">
    <name type="scientific">Thalassiosira oceanica</name>
    <name type="common">Marine diatom</name>
    <dbReference type="NCBI Taxonomy" id="159749"/>
    <lineage>
        <taxon>Eukaryota</taxon>
        <taxon>Sar</taxon>
        <taxon>Stramenopiles</taxon>
        <taxon>Ochrophyta</taxon>
        <taxon>Bacillariophyta</taxon>
        <taxon>Coscinodiscophyceae</taxon>
        <taxon>Thalassiosirophycidae</taxon>
        <taxon>Thalassiosirales</taxon>
        <taxon>Thalassiosiraceae</taxon>
        <taxon>Thalassiosira</taxon>
    </lineage>
</organism>
<protein>
    <submittedName>
        <fullName evidence="2">Uncharacterized protein</fullName>
    </submittedName>
</protein>
<name>K0S7X3_THAOC</name>
<evidence type="ECO:0000313" key="2">
    <source>
        <dbReference type="EMBL" id="EJK61024.1"/>
    </source>
</evidence>
<comment type="caution">
    <text evidence="2">The sequence shown here is derived from an EMBL/GenBank/DDBJ whole genome shotgun (WGS) entry which is preliminary data.</text>
</comment>
<dbReference type="Proteomes" id="UP000266841">
    <property type="component" value="Unassembled WGS sequence"/>
</dbReference>
<sequence length="97" mass="10821">MTAQVESPARDEGKTTSKCVIAREQRRQQQAQLRLICFFPNLSSDPAPFDNELVPTGVWEIPRDTQLLNLSSSHPYSPSPNEPRSAPTCVNIKSVLQ</sequence>
<keyword evidence="3" id="KW-1185">Reference proteome</keyword>
<evidence type="ECO:0000313" key="3">
    <source>
        <dbReference type="Proteomes" id="UP000266841"/>
    </source>
</evidence>
<gene>
    <name evidence="2" type="ORF">THAOC_18546</name>
</gene>
<proteinExistence type="predicted"/>
<dbReference type="EMBL" id="AGNL01020479">
    <property type="protein sequence ID" value="EJK61024.1"/>
    <property type="molecule type" value="Genomic_DNA"/>
</dbReference>
<reference evidence="2 3" key="1">
    <citation type="journal article" date="2012" name="Genome Biol.">
        <title>Genome and low-iron response of an oceanic diatom adapted to chronic iron limitation.</title>
        <authorList>
            <person name="Lommer M."/>
            <person name="Specht M."/>
            <person name="Roy A.S."/>
            <person name="Kraemer L."/>
            <person name="Andreson R."/>
            <person name="Gutowska M.A."/>
            <person name="Wolf J."/>
            <person name="Bergner S.V."/>
            <person name="Schilhabel M.B."/>
            <person name="Klostermeier U.C."/>
            <person name="Beiko R.G."/>
            <person name="Rosenstiel P."/>
            <person name="Hippler M."/>
            <person name="Laroche J."/>
        </authorList>
    </citation>
    <scope>NUCLEOTIDE SEQUENCE [LARGE SCALE GENOMIC DNA]</scope>
    <source>
        <strain evidence="2 3">CCMP1005</strain>
    </source>
</reference>
<feature type="region of interest" description="Disordered" evidence="1">
    <location>
        <begin position="70"/>
        <end position="97"/>
    </location>
</feature>
<accession>K0S7X3</accession>
<evidence type="ECO:0000256" key="1">
    <source>
        <dbReference type="SAM" id="MobiDB-lite"/>
    </source>
</evidence>
<dbReference type="AlphaFoldDB" id="K0S7X3"/>